<protein>
    <submittedName>
        <fullName evidence="2">Uncharacterized protein</fullName>
    </submittedName>
</protein>
<keyword evidence="1" id="KW-0472">Membrane</keyword>
<proteinExistence type="predicted"/>
<evidence type="ECO:0000313" key="3">
    <source>
        <dbReference type="Proteomes" id="UP000001034"/>
    </source>
</evidence>
<dbReference type="Proteomes" id="UP000001034">
    <property type="component" value="Segment"/>
</dbReference>
<dbReference type="RefSeq" id="YP_001950181.1">
    <property type="nucleotide sequence ID" value="NC_010811.2"/>
</dbReference>
<keyword evidence="1" id="KW-1133">Transmembrane helix</keyword>
<name>B2ZYF0_9CAUD</name>
<accession>B2ZYF0</accession>
<dbReference type="GeneID" id="6369892"/>
<organism evidence="2 3">
    <name type="scientific">Ralstonia phage phiRSL1</name>
    <dbReference type="NCBI Taxonomy" id="1980924"/>
    <lineage>
        <taxon>Viruses</taxon>
        <taxon>Duplodnaviria</taxon>
        <taxon>Heunggongvirae</taxon>
        <taxon>Uroviricota</taxon>
        <taxon>Caudoviricetes</taxon>
        <taxon>Mieseafarmvirus</taxon>
        <taxon>Mieseafarmvirus RSL1</taxon>
    </lineage>
</organism>
<keyword evidence="1" id="KW-0812">Transmembrane</keyword>
<keyword evidence="3" id="KW-1185">Reference proteome</keyword>
<evidence type="ECO:0000313" key="2">
    <source>
        <dbReference type="EMBL" id="BAG41751.1"/>
    </source>
</evidence>
<reference evidence="2 3" key="1">
    <citation type="journal article" date="2010" name="Virology">
        <title>A jumbo phage infecting the phytopathogen Ralstonia solanacearum defines a new lineage of the Myoviridae family.</title>
        <authorList>
            <person name="Yamada T."/>
            <person name="Satoh S."/>
            <person name="Ishikawa H."/>
            <person name="Fujiwara A."/>
            <person name="Kawasaki T."/>
            <person name="Fujie M."/>
            <person name="Ogata H."/>
        </authorList>
    </citation>
    <scope>NUCLEOTIDE SEQUENCE [LARGE SCALE GENOMIC DNA]</scope>
</reference>
<feature type="transmembrane region" description="Helical" evidence="1">
    <location>
        <begin position="35"/>
        <end position="57"/>
    </location>
</feature>
<dbReference type="EMBL" id="AB366653">
    <property type="protein sequence ID" value="BAG41751.1"/>
    <property type="molecule type" value="Genomic_DNA"/>
</dbReference>
<evidence type="ECO:0000256" key="1">
    <source>
        <dbReference type="SAM" id="Phobius"/>
    </source>
</evidence>
<dbReference type="KEGG" id="vg:6369892"/>
<sequence>MSPFRLWVKISGRTLLCMQAINLYTLYRHEGRFEVFAIVVVLTLLLSVLIGLAVVLLQQERRAAVLRPATIEPSTQTEWEWAEHCPRQAEFQRRMNELATSK</sequence>